<dbReference type="EMBL" id="JACHOB010000006">
    <property type="protein sequence ID" value="MBB4660010.1"/>
    <property type="molecule type" value="Genomic_DNA"/>
</dbReference>
<gene>
    <name evidence="3" type="ORF">GGQ59_002554</name>
</gene>
<comment type="caution">
    <text evidence="3">The sequence shown here is derived from an EMBL/GenBank/DDBJ whole genome shotgun (WGS) entry which is preliminary data.</text>
</comment>
<name>A0A840I7S2_9PROT</name>
<dbReference type="AlphaFoldDB" id="A0A840I7S2"/>
<dbReference type="GO" id="GO:0016757">
    <property type="term" value="F:glycosyltransferase activity"/>
    <property type="evidence" value="ECO:0007669"/>
    <property type="project" value="InterPro"/>
</dbReference>
<keyword evidence="4" id="KW-1185">Reference proteome</keyword>
<dbReference type="Pfam" id="PF13579">
    <property type="entry name" value="Glyco_trans_4_4"/>
    <property type="match status" value="1"/>
</dbReference>
<proteinExistence type="predicted"/>
<dbReference type="Gene3D" id="3.40.50.2000">
    <property type="entry name" value="Glycogen Phosphorylase B"/>
    <property type="match status" value="2"/>
</dbReference>
<dbReference type="SUPFAM" id="SSF53756">
    <property type="entry name" value="UDP-Glycosyltransferase/glycogen phosphorylase"/>
    <property type="match status" value="1"/>
</dbReference>
<evidence type="ECO:0000313" key="4">
    <source>
        <dbReference type="Proteomes" id="UP000563524"/>
    </source>
</evidence>
<organism evidence="3 4">
    <name type="scientific">Parvularcula dongshanensis</name>
    <dbReference type="NCBI Taxonomy" id="1173995"/>
    <lineage>
        <taxon>Bacteria</taxon>
        <taxon>Pseudomonadati</taxon>
        <taxon>Pseudomonadota</taxon>
        <taxon>Alphaproteobacteria</taxon>
        <taxon>Parvularculales</taxon>
        <taxon>Parvularculaceae</taxon>
        <taxon>Parvularcula</taxon>
    </lineage>
</organism>
<dbReference type="InterPro" id="IPR001296">
    <property type="entry name" value="Glyco_trans_1"/>
</dbReference>
<dbReference type="Pfam" id="PF00534">
    <property type="entry name" value="Glycos_transf_1"/>
    <property type="match status" value="1"/>
</dbReference>
<accession>A0A840I7S2</accession>
<dbReference type="InterPro" id="IPR028098">
    <property type="entry name" value="Glyco_trans_4-like_N"/>
</dbReference>
<keyword evidence="3" id="KW-0808">Transferase</keyword>
<dbReference type="CDD" id="cd03801">
    <property type="entry name" value="GT4_PimA-like"/>
    <property type="match status" value="1"/>
</dbReference>
<feature type="domain" description="Glycosyl transferase family 1" evidence="1">
    <location>
        <begin position="207"/>
        <end position="370"/>
    </location>
</feature>
<feature type="domain" description="Glycosyltransferase subfamily 4-like N-terminal" evidence="2">
    <location>
        <begin position="22"/>
        <end position="177"/>
    </location>
</feature>
<sequence length="402" mass="42668">MPRPLHIAYYSPFWPPGVGRPNGIVTALQHTVPAMQARGHEVTIVTRDLRGAYDRSVRVETVKAARRGGLAGLLRRAGSLLGAPAEREDGIARAFSALHDAKPVDIVESEESFGIPASIGRALPGVPVVARLHGPWREAVEALGTQPSEADRSRVADELAAIRGAQGLTAPSMGTMRPYLGETALSQVIFNPLPAPARADTSSVEAGTIVFVGRIDQRKGADVAIDAVAALIAEGLDVRLHLCGFETGIVTGAETLGFEEYLSRAVPEKYRDRFVYHGVQSPEQIAELRRRAAVILNPSRYETFGYTAAEAMVAGKAVVATDVDGLNELIEDGTNGLLVPPGDAKATAAALRDLLAKPDEAERLGKAAAAWAAVRLAPDVLAAETEAFYAKVMSEFEKTKAA</sequence>
<protein>
    <submittedName>
        <fullName evidence="3">Glycosyltransferase involved in cell wall biosynthesis</fullName>
    </submittedName>
</protein>
<evidence type="ECO:0000259" key="2">
    <source>
        <dbReference type="Pfam" id="PF13579"/>
    </source>
</evidence>
<evidence type="ECO:0000313" key="3">
    <source>
        <dbReference type="EMBL" id="MBB4660010.1"/>
    </source>
</evidence>
<dbReference type="PANTHER" id="PTHR12526">
    <property type="entry name" value="GLYCOSYLTRANSFERASE"/>
    <property type="match status" value="1"/>
</dbReference>
<reference evidence="3 4" key="1">
    <citation type="submission" date="2020-08" db="EMBL/GenBank/DDBJ databases">
        <title>Genomic Encyclopedia of Type Strains, Phase IV (KMG-IV): sequencing the most valuable type-strain genomes for metagenomic binning, comparative biology and taxonomic classification.</title>
        <authorList>
            <person name="Goeker M."/>
        </authorList>
    </citation>
    <scope>NUCLEOTIDE SEQUENCE [LARGE SCALE GENOMIC DNA]</scope>
    <source>
        <strain evidence="3 4">DSM 102850</strain>
    </source>
</reference>
<dbReference type="Proteomes" id="UP000563524">
    <property type="component" value="Unassembled WGS sequence"/>
</dbReference>
<evidence type="ECO:0000259" key="1">
    <source>
        <dbReference type="Pfam" id="PF00534"/>
    </source>
</evidence>